<evidence type="ECO:0000313" key="3">
    <source>
        <dbReference type="EMBL" id="GAC32275.1"/>
    </source>
</evidence>
<dbReference type="EMBL" id="BAER01000035">
    <property type="protein sequence ID" value="GAC32275.1"/>
    <property type="molecule type" value="Genomic_DNA"/>
</dbReference>
<name>K7AA51_9ALTE</name>
<reference evidence="4" key="1">
    <citation type="journal article" date="2014" name="Environ. Microbiol.">
        <title>Comparative genomics of the marine bacterial genus Glaciecola reveals the high degree of genomic diversity and genomic characteristic for cold adaptation.</title>
        <authorList>
            <person name="Qin Q.L."/>
            <person name="Xie B.B."/>
            <person name="Yu Y."/>
            <person name="Shu Y.L."/>
            <person name="Rong J.C."/>
            <person name="Zhang Y.J."/>
            <person name="Zhao D.L."/>
            <person name="Chen X.L."/>
            <person name="Zhang X.Y."/>
            <person name="Chen B."/>
            <person name="Zhou B.C."/>
            <person name="Zhang Y.Z."/>
        </authorList>
    </citation>
    <scope>NUCLEOTIDE SEQUENCE [LARGE SCALE GENOMIC DNA]</scope>
    <source>
        <strain evidence="4">LMG 21857</strain>
    </source>
</reference>
<keyword evidence="2" id="KW-0732">Signal</keyword>
<organism evidence="3 4">
    <name type="scientific">Paraglaciecola polaris LMG 21857</name>
    <dbReference type="NCBI Taxonomy" id="1129793"/>
    <lineage>
        <taxon>Bacteria</taxon>
        <taxon>Pseudomonadati</taxon>
        <taxon>Pseudomonadota</taxon>
        <taxon>Gammaproteobacteria</taxon>
        <taxon>Alteromonadales</taxon>
        <taxon>Alteromonadaceae</taxon>
        <taxon>Paraglaciecola</taxon>
    </lineage>
</organism>
<keyword evidence="1" id="KW-0472">Membrane</keyword>
<evidence type="ECO:0000256" key="2">
    <source>
        <dbReference type="SAM" id="SignalP"/>
    </source>
</evidence>
<dbReference type="RefSeq" id="WP_007104073.1">
    <property type="nucleotide sequence ID" value="NZ_BAER01000035.1"/>
</dbReference>
<comment type="caution">
    <text evidence="3">The sequence shown here is derived from an EMBL/GenBank/DDBJ whole genome shotgun (WGS) entry which is preliminary data.</text>
</comment>
<dbReference type="OrthoDB" id="5704224at2"/>
<accession>K7AA51</accession>
<sequence>MKIILFLALTTTLLFSSLDAKALLVRTDVTKLNDQQYQANYQFYNDGQSSIDGLIVYFEYGLFDNLALLSSPIDWDMFVAPAQDIFGFQEDGFVDGLALASPLLAGETLSGMSVMFDWLGALDALGTIQRFETYDANTFAVTSAGQFQLNKVQAVNAPSGVALYLISVCIFGLVFVTSRRSRQASKNSRNQHALMIGKGEAP</sequence>
<protein>
    <recommendedName>
        <fullName evidence="5">PEP motif-containing protein</fullName>
    </recommendedName>
</protein>
<evidence type="ECO:0008006" key="5">
    <source>
        <dbReference type="Google" id="ProtNLM"/>
    </source>
</evidence>
<evidence type="ECO:0000256" key="1">
    <source>
        <dbReference type="SAM" id="Phobius"/>
    </source>
</evidence>
<dbReference type="Proteomes" id="UP000006322">
    <property type="component" value="Unassembled WGS sequence"/>
</dbReference>
<feature type="transmembrane region" description="Helical" evidence="1">
    <location>
        <begin position="157"/>
        <end position="176"/>
    </location>
</feature>
<gene>
    <name evidence="3" type="ORF">GPLA_1361</name>
</gene>
<keyword evidence="4" id="KW-1185">Reference proteome</keyword>
<keyword evidence="1" id="KW-1133">Transmembrane helix</keyword>
<feature type="chain" id="PRO_5003898869" description="PEP motif-containing protein" evidence="2">
    <location>
        <begin position="23"/>
        <end position="202"/>
    </location>
</feature>
<feature type="signal peptide" evidence="2">
    <location>
        <begin position="1"/>
        <end position="22"/>
    </location>
</feature>
<dbReference type="STRING" id="1129793.GPLA_1361"/>
<keyword evidence="1" id="KW-0812">Transmembrane</keyword>
<dbReference type="AlphaFoldDB" id="K7AA51"/>
<evidence type="ECO:0000313" key="4">
    <source>
        <dbReference type="Proteomes" id="UP000006322"/>
    </source>
</evidence>
<proteinExistence type="predicted"/>